<dbReference type="Proteomes" id="UP000186919">
    <property type="component" value="Unassembled WGS sequence"/>
</dbReference>
<organism evidence="1 2">
    <name type="scientific">Mycobacteroides immunogenum</name>
    <dbReference type="NCBI Taxonomy" id="83262"/>
    <lineage>
        <taxon>Bacteria</taxon>
        <taxon>Bacillati</taxon>
        <taxon>Actinomycetota</taxon>
        <taxon>Actinomycetes</taxon>
        <taxon>Mycobacteriales</taxon>
        <taxon>Mycobacteriaceae</taxon>
        <taxon>Mycobacteroides</taxon>
    </lineage>
</organism>
<reference evidence="1 2" key="1">
    <citation type="submission" date="2016-01" db="EMBL/GenBank/DDBJ databases">
        <title>Mycobacterium immunogenum strain CD11_6 genome sequencing and assembly.</title>
        <authorList>
            <person name="Kaur G."/>
            <person name="Nair G.R."/>
            <person name="Mayilraj S."/>
        </authorList>
    </citation>
    <scope>NUCLEOTIDE SEQUENCE [LARGE SCALE GENOMIC DNA]</scope>
    <source>
        <strain evidence="1 2">CD11-6</strain>
    </source>
</reference>
<evidence type="ECO:0000313" key="1">
    <source>
        <dbReference type="EMBL" id="OAT70942.1"/>
    </source>
</evidence>
<dbReference type="AlphaFoldDB" id="A0A179VIF4"/>
<proteinExistence type="predicted"/>
<evidence type="ECO:0000313" key="2">
    <source>
        <dbReference type="Proteomes" id="UP000186919"/>
    </source>
</evidence>
<sequence length="217" mass="23737">MRGQHPKPTKKAFEEAMNRAYGVTTCKWGNGRYGASKRPYGTYLRNQDPEKFNMDYEHWLAGELEIPPPNVSDDAIEAKRAARERSLANLALTNGRPSLSGDGTTSPTVQTRVPQWVKDALIAEAAELGYKTARSDGDGKLAQQVLIEHARRYLASQPIEKGSRVVLSRGLSVGPKAGALGTVRRLAGSDGLVRVHFDTDPDHRTYGVPAADLAREL</sequence>
<name>A0A179VIF4_9MYCO</name>
<accession>A0A179VIF4</accession>
<comment type="caution">
    <text evidence="1">The sequence shown here is derived from an EMBL/GenBank/DDBJ whole genome shotgun (WGS) entry which is preliminary data.</text>
</comment>
<gene>
    <name evidence="1" type="ORF">AWB85_06625</name>
</gene>
<dbReference type="EMBL" id="LQYE01000001">
    <property type="protein sequence ID" value="OAT70942.1"/>
    <property type="molecule type" value="Genomic_DNA"/>
</dbReference>
<protein>
    <submittedName>
        <fullName evidence="1">Uncharacterized protein</fullName>
    </submittedName>
</protein>